<dbReference type="OrthoDB" id="1027344at2"/>
<proteinExistence type="predicted"/>
<keyword evidence="3" id="KW-1185">Reference proteome</keyword>
<evidence type="ECO:0000313" key="2">
    <source>
        <dbReference type="EMBL" id="OEK09025.1"/>
    </source>
</evidence>
<evidence type="ECO:0000313" key="3">
    <source>
        <dbReference type="Proteomes" id="UP000095713"/>
    </source>
</evidence>
<dbReference type="Proteomes" id="UP000095713">
    <property type="component" value="Unassembled WGS sequence"/>
</dbReference>
<dbReference type="AlphaFoldDB" id="A0A1E5TCC6"/>
<name>A0A1E5TCC6_9FLAO</name>
<feature type="transmembrane region" description="Helical" evidence="1">
    <location>
        <begin position="49"/>
        <end position="67"/>
    </location>
</feature>
<keyword evidence="1" id="KW-0472">Membrane</keyword>
<protein>
    <recommendedName>
        <fullName evidence="4">DUF4157 domain-containing protein</fullName>
    </recommendedName>
</protein>
<organism evidence="2 3">
    <name type="scientific">Flavivirga aquatica</name>
    <dbReference type="NCBI Taxonomy" id="1849968"/>
    <lineage>
        <taxon>Bacteria</taxon>
        <taxon>Pseudomonadati</taxon>
        <taxon>Bacteroidota</taxon>
        <taxon>Flavobacteriia</taxon>
        <taxon>Flavobacteriales</taxon>
        <taxon>Flavobacteriaceae</taxon>
        <taxon>Flavivirga</taxon>
    </lineage>
</organism>
<evidence type="ECO:0000256" key="1">
    <source>
        <dbReference type="SAM" id="Phobius"/>
    </source>
</evidence>
<sequence>MIFVSKYLVPKDYNGITIFPFILLKSEYFKKNCILINHERIHLRQQLEMLVLPFYLIYGLEFLIRFFQYKKWDLAYRNISFEREAYAHEVHLNYLKQRPFWSFLKYLRRHGI</sequence>
<accession>A0A1E5TCC6</accession>
<reference evidence="2 3" key="1">
    <citation type="submission" date="2016-05" db="EMBL/GenBank/DDBJ databases">
        <title>Draft Genome Sequence of Algibacter sp. Strain SK-16 Isolated from the Surface Water of Aburatsubo Inlet.</title>
        <authorList>
            <person name="Wong S.-K."/>
            <person name="Yoshizawa S."/>
            <person name="Nakajima Y."/>
            <person name="Ogura Y."/>
            <person name="Tetsuya H."/>
            <person name="Hamasaki K."/>
        </authorList>
    </citation>
    <scope>NUCLEOTIDE SEQUENCE [LARGE SCALE GENOMIC DNA]</scope>
    <source>
        <strain evidence="2 3">SK-16</strain>
    </source>
</reference>
<keyword evidence="1" id="KW-1133">Transmembrane helix</keyword>
<dbReference type="STRING" id="1849968.A8C32_14125"/>
<dbReference type="RefSeq" id="WP_069829280.1">
    <property type="nucleotide sequence ID" value="NZ_MDJD01000014.1"/>
</dbReference>
<gene>
    <name evidence="2" type="ORF">A8C32_14125</name>
</gene>
<keyword evidence="1" id="KW-0812">Transmembrane</keyword>
<evidence type="ECO:0008006" key="4">
    <source>
        <dbReference type="Google" id="ProtNLM"/>
    </source>
</evidence>
<dbReference type="EMBL" id="MDJD01000014">
    <property type="protein sequence ID" value="OEK09025.1"/>
    <property type="molecule type" value="Genomic_DNA"/>
</dbReference>
<comment type="caution">
    <text evidence="2">The sequence shown here is derived from an EMBL/GenBank/DDBJ whole genome shotgun (WGS) entry which is preliminary data.</text>
</comment>